<evidence type="ECO:0000256" key="1">
    <source>
        <dbReference type="ARBA" id="ARBA00004651"/>
    </source>
</evidence>
<evidence type="ECO:0000313" key="14">
    <source>
        <dbReference type="Proteomes" id="UP000327493"/>
    </source>
</evidence>
<reference evidence="13 14" key="1">
    <citation type="submission" date="2019-08" db="EMBL/GenBank/DDBJ databases">
        <title>A chromosome-level genome assembly, high-density linkage maps, and genome scans reveal the genomic architecture of hybrid incompatibilities underlying speciation via character displacement in darters (Percidae: Etheostominae).</title>
        <authorList>
            <person name="Moran R.L."/>
            <person name="Catchen J.M."/>
            <person name="Fuller R.C."/>
        </authorList>
    </citation>
    <scope>NUCLEOTIDE SEQUENCE [LARGE SCALE GENOMIC DNA]</scope>
    <source>
        <strain evidence="13">EspeVRDwgs_2016</strain>
        <tissue evidence="13">Muscle</tissue>
    </source>
</reference>
<feature type="transmembrane region" description="Helical" evidence="10">
    <location>
        <begin position="648"/>
        <end position="666"/>
    </location>
</feature>
<evidence type="ECO:0000313" key="13">
    <source>
        <dbReference type="EMBL" id="KAA8593372.1"/>
    </source>
</evidence>
<dbReference type="Pfam" id="PF10523">
    <property type="entry name" value="BEN"/>
    <property type="match status" value="1"/>
</dbReference>
<evidence type="ECO:0000256" key="9">
    <source>
        <dbReference type="RuleBase" id="RU000688"/>
    </source>
</evidence>
<proteinExistence type="inferred from homology"/>
<dbReference type="PRINTS" id="PR00237">
    <property type="entry name" value="GPCRRHODOPSN"/>
</dbReference>
<dbReference type="PROSITE" id="PS50262">
    <property type="entry name" value="G_PROTEIN_RECEP_F1_2"/>
    <property type="match status" value="1"/>
</dbReference>
<dbReference type="Gene3D" id="1.20.1070.10">
    <property type="entry name" value="Rhodopsin 7-helix transmembrane proteins"/>
    <property type="match status" value="1"/>
</dbReference>
<feature type="transmembrane region" description="Helical" evidence="10">
    <location>
        <begin position="478"/>
        <end position="501"/>
    </location>
</feature>
<evidence type="ECO:0000256" key="8">
    <source>
        <dbReference type="ARBA" id="ARBA00023224"/>
    </source>
</evidence>
<dbReference type="PANTHER" id="PTHR22752">
    <property type="entry name" value="G PROTEIN-COUPLED RECEPTOR"/>
    <property type="match status" value="1"/>
</dbReference>
<name>A0A5J5DJ59_9PERO</name>
<feature type="non-terminal residue" evidence="13">
    <location>
        <position position="745"/>
    </location>
</feature>
<dbReference type="InterPro" id="IPR018379">
    <property type="entry name" value="BEN_domain"/>
</dbReference>
<dbReference type="GO" id="GO:0005886">
    <property type="term" value="C:plasma membrane"/>
    <property type="evidence" value="ECO:0007669"/>
    <property type="project" value="UniProtKB-SubCell"/>
</dbReference>
<gene>
    <name evidence="13" type="ORF">FQN60_009488</name>
</gene>
<keyword evidence="5 9" id="KW-0297">G-protein coupled receptor</keyword>
<feature type="domain" description="BEN" evidence="12">
    <location>
        <begin position="200"/>
        <end position="296"/>
    </location>
</feature>
<dbReference type="InterPro" id="IPR017452">
    <property type="entry name" value="GPCR_Rhodpsn_7TM"/>
</dbReference>
<dbReference type="EMBL" id="VOFY01000004">
    <property type="protein sequence ID" value="KAA8593372.1"/>
    <property type="molecule type" value="Genomic_DNA"/>
</dbReference>
<dbReference type="PANTHER" id="PTHR22752:SF11">
    <property type="entry name" value="G-PROTEIN COUPLED RECEPTOR 62"/>
    <property type="match status" value="1"/>
</dbReference>
<protein>
    <recommendedName>
        <fullName evidence="15">G-protein coupled receptors family 1 profile domain-containing protein</fullName>
    </recommendedName>
</protein>
<feature type="transmembrane region" description="Helical" evidence="10">
    <location>
        <begin position="438"/>
        <end position="458"/>
    </location>
</feature>
<feature type="transmembrane region" description="Helical" evidence="10">
    <location>
        <begin position="366"/>
        <end position="387"/>
    </location>
</feature>
<feature type="transmembrane region" description="Helical" evidence="10">
    <location>
        <begin position="527"/>
        <end position="551"/>
    </location>
</feature>
<evidence type="ECO:0000256" key="4">
    <source>
        <dbReference type="ARBA" id="ARBA00022989"/>
    </source>
</evidence>
<dbReference type="CDD" id="cd15220">
    <property type="entry name" value="7tmA_GPR61_GPR62-like"/>
    <property type="match status" value="1"/>
</dbReference>
<evidence type="ECO:0000256" key="7">
    <source>
        <dbReference type="ARBA" id="ARBA00023170"/>
    </source>
</evidence>
<evidence type="ECO:0000259" key="12">
    <source>
        <dbReference type="PROSITE" id="PS51457"/>
    </source>
</evidence>
<keyword evidence="6 10" id="KW-0472">Membrane</keyword>
<dbReference type="GO" id="GO:0043235">
    <property type="term" value="C:receptor complex"/>
    <property type="evidence" value="ECO:0007669"/>
    <property type="project" value="TreeGrafter"/>
</dbReference>
<keyword evidence="8 9" id="KW-0807">Transducer</keyword>
<feature type="transmembrane region" description="Helical" evidence="10">
    <location>
        <begin position="607"/>
        <end position="628"/>
    </location>
</feature>
<evidence type="ECO:0000256" key="10">
    <source>
        <dbReference type="SAM" id="Phobius"/>
    </source>
</evidence>
<evidence type="ECO:0000256" key="3">
    <source>
        <dbReference type="ARBA" id="ARBA00022692"/>
    </source>
</evidence>
<keyword evidence="4 10" id="KW-1133">Transmembrane helix</keyword>
<dbReference type="SMART" id="SM01025">
    <property type="entry name" value="BEN"/>
    <property type="match status" value="1"/>
</dbReference>
<dbReference type="Pfam" id="PF00001">
    <property type="entry name" value="7tm_1"/>
    <property type="match status" value="1"/>
</dbReference>
<evidence type="ECO:0000256" key="2">
    <source>
        <dbReference type="ARBA" id="ARBA00022475"/>
    </source>
</evidence>
<keyword evidence="2" id="KW-1003">Cell membrane</keyword>
<dbReference type="PROSITE" id="PS51457">
    <property type="entry name" value="BEN"/>
    <property type="match status" value="1"/>
</dbReference>
<dbReference type="PROSITE" id="PS00237">
    <property type="entry name" value="G_PROTEIN_RECEP_F1_1"/>
    <property type="match status" value="1"/>
</dbReference>
<feature type="domain" description="G-protein coupled receptors family 1 profile" evidence="11">
    <location>
        <begin position="372"/>
        <end position="663"/>
    </location>
</feature>
<dbReference type="Gene3D" id="1.10.10.2590">
    <property type="entry name" value="BEN domain"/>
    <property type="match status" value="1"/>
</dbReference>
<sequence>MNLSSELMTRQCIRELELNGQIVFFNPMPPKRDAEAGPAQPPVKMIKIGPDAQEFGCEPMEDKYRMAQESSYSPPFPNNEHETIDFDEENIASPGIRTDTISLLMKIEQLQAQLKYERRCRILAERELRELKEMNTLMMQMRHTAHELRVTLDHVLQGGEATASQQNSEDKTVSFLADPEDEMREDHNSSEDDQNLFYLSENLRVPRNLYERIAEIADFKKYTSALLMILFDRETLATHSLQGRRNTFTGEDCHKPQLPPEILRSIIDHVALKFGVDSSQIKTAIRTKLNNEDKLLKKRLGMGKAENKAIQGFCQDASLLPENGEMRNDSQYNDSTSVWAPMPSAPSRQLGTLPNPQTRFKDLTGIFFMVILNVLALLTNTAVLVVVIKAPHLRKFAFVCHLCAVDLLCAILLMPLGIVSNSPYFTGVVFTILECQVYIFLNVILIAASIFTITAISVERYYYIVHPMRYEVKMTLKLTSAVIVMVWVASAVLALSTVFGWPSYGSLSSISAAQCSLHWSHSDHRRVFSLFFSVTCFCLPAVVIFAVYCNVYKVARVAARQHGPLPLWTKSQVKNRSDSINSQTIIITTRNTPNRILRDRPFGGGKAALTLVVIVGQFLICWLPYFSFHLHLTLDATPKIPNDLMETVTWLAYSSFAINPFFYGLLNRQIREELCKLRRCYSNRPVELAVSSHEGSGHENFLQFLHRTSCTIETRASLTTSSMRSTLDQTGQTGFRIPGQIPEEF</sequence>
<comment type="subcellular location">
    <subcellularLocation>
        <location evidence="1">Cell membrane</location>
        <topology evidence="1">Multi-pass membrane protein</topology>
    </subcellularLocation>
</comment>
<accession>A0A5J5DJ59</accession>
<evidence type="ECO:0000256" key="5">
    <source>
        <dbReference type="ARBA" id="ARBA00023040"/>
    </source>
</evidence>
<dbReference type="GO" id="GO:0005768">
    <property type="term" value="C:endosome"/>
    <property type="evidence" value="ECO:0007669"/>
    <property type="project" value="TreeGrafter"/>
</dbReference>
<comment type="caution">
    <text evidence="13">The sequence shown here is derived from an EMBL/GenBank/DDBJ whole genome shotgun (WGS) entry which is preliminary data.</text>
</comment>
<dbReference type="InterPro" id="IPR000276">
    <property type="entry name" value="GPCR_Rhodpsn"/>
</dbReference>
<keyword evidence="14" id="KW-1185">Reference proteome</keyword>
<dbReference type="Proteomes" id="UP000327493">
    <property type="component" value="Chromosome 4"/>
</dbReference>
<evidence type="ECO:0000256" key="6">
    <source>
        <dbReference type="ARBA" id="ARBA00023136"/>
    </source>
</evidence>
<dbReference type="SUPFAM" id="SSF81321">
    <property type="entry name" value="Family A G protein-coupled receptor-like"/>
    <property type="match status" value="1"/>
</dbReference>
<dbReference type="GO" id="GO:0003677">
    <property type="term" value="F:DNA binding"/>
    <property type="evidence" value="ECO:0007669"/>
    <property type="project" value="InterPro"/>
</dbReference>
<dbReference type="GO" id="GO:0004930">
    <property type="term" value="F:G protein-coupled receptor activity"/>
    <property type="evidence" value="ECO:0007669"/>
    <property type="project" value="UniProtKB-KW"/>
</dbReference>
<keyword evidence="3 9" id="KW-0812">Transmembrane</keyword>
<feature type="transmembrane region" description="Helical" evidence="10">
    <location>
        <begin position="396"/>
        <end position="418"/>
    </location>
</feature>
<comment type="similarity">
    <text evidence="9">Belongs to the G-protein coupled receptor 1 family.</text>
</comment>
<keyword evidence="7 9" id="KW-0675">Receptor</keyword>
<evidence type="ECO:0000259" key="11">
    <source>
        <dbReference type="PROSITE" id="PS50262"/>
    </source>
</evidence>
<evidence type="ECO:0008006" key="15">
    <source>
        <dbReference type="Google" id="ProtNLM"/>
    </source>
</evidence>
<dbReference type="AlphaFoldDB" id="A0A5J5DJ59"/>
<organism evidence="13 14">
    <name type="scientific">Etheostoma spectabile</name>
    <name type="common">orangethroat darter</name>
    <dbReference type="NCBI Taxonomy" id="54343"/>
    <lineage>
        <taxon>Eukaryota</taxon>
        <taxon>Metazoa</taxon>
        <taxon>Chordata</taxon>
        <taxon>Craniata</taxon>
        <taxon>Vertebrata</taxon>
        <taxon>Euteleostomi</taxon>
        <taxon>Actinopterygii</taxon>
        <taxon>Neopterygii</taxon>
        <taxon>Teleostei</taxon>
        <taxon>Neoteleostei</taxon>
        <taxon>Acanthomorphata</taxon>
        <taxon>Eupercaria</taxon>
        <taxon>Perciformes</taxon>
        <taxon>Percoidei</taxon>
        <taxon>Percidae</taxon>
        <taxon>Etheostomatinae</taxon>
        <taxon>Etheostoma</taxon>
    </lineage>
</organism>